<name>X1CUL0_9ZZZZ</name>
<gene>
    <name evidence="1" type="ORF">S01H4_41110</name>
</gene>
<reference evidence="1" key="1">
    <citation type="journal article" date="2014" name="Front. Microbiol.">
        <title>High frequency of phylogenetically diverse reductive dehalogenase-homologous genes in deep subseafloor sedimentary metagenomes.</title>
        <authorList>
            <person name="Kawai M."/>
            <person name="Futagami T."/>
            <person name="Toyoda A."/>
            <person name="Takaki Y."/>
            <person name="Nishi S."/>
            <person name="Hori S."/>
            <person name="Arai W."/>
            <person name="Tsubouchi T."/>
            <person name="Morono Y."/>
            <person name="Uchiyama I."/>
            <person name="Ito T."/>
            <person name="Fujiyama A."/>
            <person name="Inagaki F."/>
            <person name="Takami H."/>
        </authorList>
    </citation>
    <scope>NUCLEOTIDE SEQUENCE</scope>
    <source>
        <strain evidence="1">Expedition CK06-06</strain>
    </source>
</reference>
<dbReference type="InterPro" id="IPR029063">
    <property type="entry name" value="SAM-dependent_MTases_sf"/>
</dbReference>
<dbReference type="EMBL" id="BART01022460">
    <property type="protein sequence ID" value="GAG96657.1"/>
    <property type="molecule type" value="Genomic_DNA"/>
</dbReference>
<sequence>MIIEIVTRKVSKRLDMLSKTIIIGIGESAKRIEDSLKKHPFEGYRVVGCVDERSRVFKDKNYSKDFIVLGFLDNLREVISKNGIQSIIISGTEYKYYEMLEILEKLKGLDVSVLIFPGFFEFSVKRTNMREVAGIPLMQIAKKLLKNRLICSRRNNL</sequence>
<evidence type="ECO:0008006" key="2">
    <source>
        <dbReference type="Google" id="ProtNLM"/>
    </source>
</evidence>
<accession>X1CUL0</accession>
<organism evidence="1">
    <name type="scientific">marine sediment metagenome</name>
    <dbReference type="NCBI Taxonomy" id="412755"/>
    <lineage>
        <taxon>unclassified sequences</taxon>
        <taxon>metagenomes</taxon>
        <taxon>ecological metagenomes</taxon>
    </lineage>
</organism>
<dbReference type="SUPFAM" id="SSF53335">
    <property type="entry name" value="S-adenosyl-L-methionine-dependent methyltransferases"/>
    <property type="match status" value="1"/>
</dbReference>
<protein>
    <recommendedName>
        <fullName evidence="2">LpxI N-terminal domain-containing protein</fullName>
    </recommendedName>
</protein>
<dbReference type="Gene3D" id="3.40.50.720">
    <property type="entry name" value="NAD(P)-binding Rossmann-like Domain"/>
    <property type="match status" value="1"/>
</dbReference>
<proteinExistence type="predicted"/>
<comment type="caution">
    <text evidence="1">The sequence shown here is derived from an EMBL/GenBank/DDBJ whole genome shotgun (WGS) entry which is preliminary data.</text>
</comment>
<evidence type="ECO:0000313" key="1">
    <source>
        <dbReference type="EMBL" id="GAG96657.1"/>
    </source>
</evidence>
<dbReference type="AlphaFoldDB" id="X1CUL0"/>